<organism evidence="3 4">
    <name type="scientific">Maribellus luteus</name>
    <dbReference type="NCBI Taxonomy" id="2305463"/>
    <lineage>
        <taxon>Bacteria</taxon>
        <taxon>Pseudomonadati</taxon>
        <taxon>Bacteroidota</taxon>
        <taxon>Bacteroidia</taxon>
        <taxon>Marinilabiliales</taxon>
        <taxon>Prolixibacteraceae</taxon>
        <taxon>Maribellus</taxon>
    </lineage>
</organism>
<keyword evidence="4" id="KW-1185">Reference proteome</keyword>
<proteinExistence type="predicted"/>
<gene>
    <name evidence="3" type="ORF">D1614_16535</name>
</gene>
<protein>
    <submittedName>
        <fullName evidence="3">Uncharacterized protein</fullName>
    </submittedName>
</protein>
<dbReference type="Proteomes" id="UP000265926">
    <property type="component" value="Unassembled WGS sequence"/>
</dbReference>
<feature type="region of interest" description="Disordered" evidence="1">
    <location>
        <begin position="44"/>
        <end position="68"/>
    </location>
</feature>
<keyword evidence="2" id="KW-0812">Transmembrane</keyword>
<accession>A0A399SY19</accession>
<name>A0A399SY19_9BACT</name>
<evidence type="ECO:0000256" key="1">
    <source>
        <dbReference type="SAM" id="MobiDB-lite"/>
    </source>
</evidence>
<evidence type="ECO:0000313" key="3">
    <source>
        <dbReference type="EMBL" id="RIJ47041.1"/>
    </source>
</evidence>
<dbReference type="EMBL" id="QWGR01000010">
    <property type="protein sequence ID" value="RIJ47041.1"/>
    <property type="molecule type" value="Genomic_DNA"/>
</dbReference>
<feature type="transmembrane region" description="Helical" evidence="2">
    <location>
        <begin position="75"/>
        <end position="96"/>
    </location>
</feature>
<keyword evidence="2" id="KW-1133">Transmembrane helix</keyword>
<evidence type="ECO:0000256" key="2">
    <source>
        <dbReference type="SAM" id="Phobius"/>
    </source>
</evidence>
<sequence length="279" mass="31552">MVYCGKCKIHLPNNYIDWVSKNPSKNFEDFKQLVCIRQSDVPVQNTTAVKPPKKSDTSSSVPQKRTKRKLTKSQLIGIIVGAVVAAVFTQVGKYAATELKEVIQMRKIESVEFAASDTTNWNSFTCDKANFEMMFPKTPAEYSQDVQTEIGDLKVILYMYEPKLGSDANMLYGASFTIYPDVVDSQKMSDEQLETFFENSIDGTVSSVQGKLLSTYVIDYNGYPGREINIEIKDGMAVTKMRSYLVKNTMYIMQVIYPAKFNFNISVNYFLDSFKLTGV</sequence>
<keyword evidence="2" id="KW-0472">Membrane</keyword>
<evidence type="ECO:0000313" key="4">
    <source>
        <dbReference type="Proteomes" id="UP000265926"/>
    </source>
</evidence>
<reference evidence="3 4" key="1">
    <citation type="submission" date="2018-08" db="EMBL/GenBank/DDBJ databases">
        <title>Pallidiluteibacterium maritimus gen. nov., sp. nov., isolated from coastal sediment.</title>
        <authorList>
            <person name="Zhou L.Y."/>
        </authorList>
    </citation>
    <scope>NUCLEOTIDE SEQUENCE [LARGE SCALE GENOMIC DNA]</scope>
    <source>
        <strain evidence="3 4">XSD2</strain>
    </source>
</reference>
<dbReference type="AlphaFoldDB" id="A0A399SY19"/>
<comment type="caution">
    <text evidence="3">The sequence shown here is derived from an EMBL/GenBank/DDBJ whole genome shotgun (WGS) entry which is preliminary data.</text>
</comment>